<keyword evidence="6" id="KW-0378">Hydrolase</keyword>
<dbReference type="PANTHER" id="PTHR22930">
    <property type="match status" value="1"/>
</dbReference>
<evidence type="ECO:0000256" key="5">
    <source>
        <dbReference type="ARBA" id="ARBA00022723"/>
    </source>
</evidence>
<sequence length="244" mass="27684">MNHLHHFCTLVNTHLGYYIFWPVGEALHSSDLGFARAGFPHTVCAVDGCHIPIRKPHVANPVGYFNRKKFYSVILTGFCTSNRRFCHITVGHPGSWHDARAFRLTPAAQTLDLDPLSIVPAGMHIIGDSAYVLLPQLMKPYRDNGHLTARQKRFNRKLNSARVCIEHTFGILEAKFWRLQYLQMSSIERITSAVSACCILHNICIDPQDHTEHPTEPEMNQEPHPPQPNDAQACNYHDNICNNL</sequence>
<dbReference type="InterPro" id="IPR045249">
    <property type="entry name" value="HARBI1-like"/>
</dbReference>
<evidence type="ECO:0000259" key="9">
    <source>
        <dbReference type="Pfam" id="PF13359"/>
    </source>
</evidence>
<evidence type="ECO:0000256" key="6">
    <source>
        <dbReference type="ARBA" id="ARBA00022801"/>
    </source>
</evidence>
<dbReference type="GO" id="GO:0005634">
    <property type="term" value="C:nucleus"/>
    <property type="evidence" value="ECO:0007669"/>
    <property type="project" value="UniProtKB-SubCell"/>
</dbReference>
<accession>A0ABD1IXV8</accession>
<evidence type="ECO:0000313" key="11">
    <source>
        <dbReference type="Proteomes" id="UP001591681"/>
    </source>
</evidence>
<evidence type="ECO:0000256" key="3">
    <source>
        <dbReference type="ARBA" id="ARBA00006958"/>
    </source>
</evidence>
<dbReference type="Proteomes" id="UP001591681">
    <property type="component" value="Unassembled WGS sequence"/>
</dbReference>
<keyword evidence="5" id="KW-0479">Metal-binding</keyword>
<feature type="domain" description="DDE Tnp4" evidence="9">
    <location>
        <begin position="46"/>
        <end position="202"/>
    </location>
</feature>
<protein>
    <recommendedName>
        <fullName evidence="9">DDE Tnp4 domain-containing protein</fullName>
    </recommendedName>
</protein>
<reference evidence="10 11" key="1">
    <citation type="submission" date="2024-09" db="EMBL/GenBank/DDBJ databases">
        <title>A chromosome-level genome assembly of Gray's grenadier anchovy, Coilia grayii.</title>
        <authorList>
            <person name="Fu Z."/>
        </authorList>
    </citation>
    <scope>NUCLEOTIDE SEQUENCE [LARGE SCALE GENOMIC DNA]</scope>
    <source>
        <strain evidence="10">G4</strain>
        <tissue evidence="10">Muscle</tissue>
    </source>
</reference>
<proteinExistence type="inferred from homology"/>
<keyword evidence="4" id="KW-0540">Nuclease</keyword>
<dbReference type="Pfam" id="PF13359">
    <property type="entry name" value="DDE_Tnp_4"/>
    <property type="match status" value="1"/>
</dbReference>
<comment type="similarity">
    <text evidence="3">Belongs to the HARBI1 family.</text>
</comment>
<feature type="region of interest" description="Disordered" evidence="8">
    <location>
        <begin position="209"/>
        <end position="229"/>
    </location>
</feature>
<evidence type="ECO:0000256" key="4">
    <source>
        <dbReference type="ARBA" id="ARBA00022722"/>
    </source>
</evidence>
<evidence type="ECO:0000256" key="1">
    <source>
        <dbReference type="ARBA" id="ARBA00001968"/>
    </source>
</evidence>
<dbReference type="AlphaFoldDB" id="A0ABD1IXV8"/>
<comment type="subcellular location">
    <subcellularLocation>
        <location evidence="2">Nucleus</location>
    </subcellularLocation>
</comment>
<evidence type="ECO:0000313" key="10">
    <source>
        <dbReference type="EMBL" id="KAL2079751.1"/>
    </source>
</evidence>
<evidence type="ECO:0000256" key="8">
    <source>
        <dbReference type="SAM" id="MobiDB-lite"/>
    </source>
</evidence>
<comment type="caution">
    <text evidence="10">The sequence shown here is derived from an EMBL/GenBank/DDBJ whole genome shotgun (WGS) entry which is preliminary data.</text>
</comment>
<gene>
    <name evidence="10" type="ORF">ACEWY4_025495</name>
</gene>
<dbReference type="GO" id="GO:0004518">
    <property type="term" value="F:nuclease activity"/>
    <property type="evidence" value="ECO:0007669"/>
    <property type="project" value="UniProtKB-KW"/>
</dbReference>
<name>A0ABD1IXV8_9TELE</name>
<dbReference type="GO" id="GO:0016787">
    <property type="term" value="F:hydrolase activity"/>
    <property type="evidence" value="ECO:0007669"/>
    <property type="project" value="UniProtKB-KW"/>
</dbReference>
<dbReference type="PANTHER" id="PTHR22930:SF292">
    <property type="entry name" value="DDE TNP4 DOMAIN-CONTAINING PROTEIN"/>
    <property type="match status" value="1"/>
</dbReference>
<keyword evidence="11" id="KW-1185">Reference proteome</keyword>
<dbReference type="InterPro" id="IPR027806">
    <property type="entry name" value="HARBI1_dom"/>
</dbReference>
<keyword evidence="7" id="KW-0539">Nucleus</keyword>
<evidence type="ECO:0000256" key="7">
    <source>
        <dbReference type="ARBA" id="ARBA00023242"/>
    </source>
</evidence>
<comment type="cofactor">
    <cofactor evidence="1">
        <name>a divalent metal cation</name>
        <dbReference type="ChEBI" id="CHEBI:60240"/>
    </cofactor>
</comment>
<dbReference type="GO" id="GO:0046872">
    <property type="term" value="F:metal ion binding"/>
    <property type="evidence" value="ECO:0007669"/>
    <property type="project" value="UniProtKB-KW"/>
</dbReference>
<evidence type="ECO:0000256" key="2">
    <source>
        <dbReference type="ARBA" id="ARBA00004123"/>
    </source>
</evidence>
<dbReference type="EMBL" id="JBHFQA010000022">
    <property type="protein sequence ID" value="KAL2079751.1"/>
    <property type="molecule type" value="Genomic_DNA"/>
</dbReference>
<organism evidence="10 11">
    <name type="scientific">Coilia grayii</name>
    <name type="common">Gray's grenadier anchovy</name>
    <dbReference type="NCBI Taxonomy" id="363190"/>
    <lineage>
        <taxon>Eukaryota</taxon>
        <taxon>Metazoa</taxon>
        <taxon>Chordata</taxon>
        <taxon>Craniata</taxon>
        <taxon>Vertebrata</taxon>
        <taxon>Euteleostomi</taxon>
        <taxon>Actinopterygii</taxon>
        <taxon>Neopterygii</taxon>
        <taxon>Teleostei</taxon>
        <taxon>Clupei</taxon>
        <taxon>Clupeiformes</taxon>
        <taxon>Clupeoidei</taxon>
        <taxon>Engraulidae</taxon>
        <taxon>Coilinae</taxon>
        <taxon>Coilia</taxon>
    </lineage>
</organism>